<evidence type="ECO:0000313" key="3">
    <source>
        <dbReference type="Proteomes" id="UP000823854"/>
    </source>
</evidence>
<dbReference type="EMBL" id="DWWC01000054">
    <property type="protein sequence ID" value="HJC68561.1"/>
    <property type="molecule type" value="Genomic_DNA"/>
</dbReference>
<dbReference type="PANTHER" id="PTHR24221:SF654">
    <property type="entry name" value="ATP-BINDING CASSETTE SUB-FAMILY B MEMBER 6"/>
    <property type="match status" value="1"/>
</dbReference>
<dbReference type="GO" id="GO:0005524">
    <property type="term" value="F:ATP binding"/>
    <property type="evidence" value="ECO:0007669"/>
    <property type="project" value="UniProtKB-KW"/>
</dbReference>
<organism evidence="2 3">
    <name type="scientific">Candidatus Brachybacterium intestinipullorum</name>
    <dbReference type="NCBI Taxonomy" id="2838512"/>
    <lineage>
        <taxon>Bacteria</taxon>
        <taxon>Bacillati</taxon>
        <taxon>Actinomycetota</taxon>
        <taxon>Actinomycetes</taxon>
        <taxon>Micrococcales</taxon>
        <taxon>Dermabacteraceae</taxon>
        <taxon>Brachybacterium</taxon>
    </lineage>
</organism>
<dbReference type="AlphaFoldDB" id="A0A9D2TGS8"/>
<dbReference type="Proteomes" id="UP000823854">
    <property type="component" value="Unassembled WGS sequence"/>
</dbReference>
<protein>
    <submittedName>
        <fullName evidence="2">ATP-binding cassette domain-containing protein</fullName>
    </submittedName>
</protein>
<sequence length="224" mass="23284">EAADGTGATTGSRGTGLVFEDLQLPSGSRLTGRIGPDELVVLDLPREDRAALRDLLTLHAVPDHGAVRAGGERLHRWRPSALRRHLLVAPSVPGLFTGTVLENVRATGEDPVPPERARAALELAALAGHELPVGEQTAIGDGGWELSGGQRQRLGLARAVAADPAVLVLIDPTTSVDAVTEARIAHALQAGRTGRATLVMSSSPVYRAVADRVLTPAPAQGLST</sequence>
<proteinExistence type="predicted"/>
<dbReference type="PANTHER" id="PTHR24221">
    <property type="entry name" value="ATP-BINDING CASSETTE SUB-FAMILY B"/>
    <property type="match status" value="1"/>
</dbReference>
<feature type="non-terminal residue" evidence="2">
    <location>
        <position position="1"/>
    </location>
</feature>
<reference evidence="2" key="1">
    <citation type="journal article" date="2021" name="PeerJ">
        <title>Extensive microbial diversity within the chicken gut microbiome revealed by metagenomics and culture.</title>
        <authorList>
            <person name="Gilroy R."/>
            <person name="Ravi A."/>
            <person name="Getino M."/>
            <person name="Pursley I."/>
            <person name="Horton D.L."/>
            <person name="Alikhan N.F."/>
            <person name="Baker D."/>
            <person name="Gharbi K."/>
            <person name="Hall N."/>
            <person name="Watson M."/>
            <person name="Adriaenssens E.M."/>
            <person name="Foster-Nyarko E."/>
            <person name="Jarju S."/>
            <person name="Secka A."/>
            <person name="Antonio M."/>
            <person name="Oren A."/>
            <person name="Chaudhuri R.R."/>
            <person name="La Ragione R."/>
            <person name="Hildebrand F."/>
            <person name="Pallen M.J."/>
        </authorList>
    </citation>
    <scope>NUCLEOTIDE SEQUENCE</scope>
    <source>
        <strain evidence="2">CHK130-7132</strain>
    </source>
</reference>
<dbReference type="Gene3D" id="3.40.50.300">
    <property type="entry name" value="P-loop containing nucleotide triphosphate hydrolases"/>
    <property type="match status" value="1"/>
</dbReference>
<evidence type="ECO:0000259" key="1">
    <source>
        <dbReference type="PROSITE" id="PS50893"/>
    </source>
</evidence>
<dbReference type="InterPro" id="IPR017871">
    <property type="entry name" value="ABC_transporter-like_CS"/>
</dbReference>
<keyword evidence="2" id="KW-0547">Nucleotide-binding</keyword>
<dbReference type="PROSITE" id="PS50893">
    <property type="entry name" value="ABC_TRANSPORTER_2"/>
    <property type="match status" value="1"/>
</dbReference>
<evidence type="ECO:0000313" key="2">
    <source>
        <dbReference type="EMBL" id="HJC68561.1"/>
    </source>
</evidence>
<comment type="caution">
    <text evidence="2">The sequence shown here is derived from an EMBL/GenBank/DDBJ whole genome shotgun (WGS) entry which is preliminary data.</text>
</comment>
<dbReference type="InterPro" id="IPR039421">
    <property type="entry name" value="Type_1_exporter"/>
</dbReference>
<dbReference type="GO" id="GO:0042626">
    <property type="term" value="F:ATPase-coupled transmembrane transporter activity"/>
    <property type="evidence" value="ECO:0007669"/>
    <property type="project" value="TreeGrafter"/>
</dbReference>
<reference evidence="2" key="2">
    <citation type="submission" date="2021-04" db="EMBL/GenBank/DDBJ databases">
        <authorList>
            <person name="Gilroy R."/>
        </authorList>
    </citation>
    <scope>NUCLEOTIDE SEQUENCE</scope>
    <source>
        <strain evidence="2">CHK130-7132</strain>
    </source>
</reference>
<feature type="domain" description="ABC transporter" evidence="1">
    <location>
        <begin position="12"/>
        <end position="222"/>
    </location>
</feature>
<dbReference type="PROSITE" id="PS00211">
    <property type="entry name" value="ABC_TRANSPORTER_1"/>
    <property type="match status" value="1"/>
</dbReference>
<dbReference type="Pfam" id="PF00005">
    <property type="entry name" value="ABC_tran"/>
    <property type="match status" value="1"/>
</dbReference>
<dbReference type="InterPro" id="IPR003439">
    <property type="entry name" value="ABC_transporter-like_ATP-bd"/>
</dbReference>
<dbReference type="SUPFAM" id="SSF52540">
    <property type="entry name" value="P-loop containing nucleoside triphosphate hydrolases"/>
    <property type="match status" value="1"/>
</dbReference>
<keyword evidence="2" id="KW-0067">ATP-binding</keyword>
<dbReference type="InterPro" id="IPR027417">
    <property type="entry name" value="P-loop_NTPase"/>
</dbReference>
<name>A0A9D2TGS8_9MICO</name>
<accession>A0A9D2TGS8</accession>
<dbReference type="GO" id="GO:0016887">
    <property type="term" value="F:ATP hydrolysis activity"/>
    <property type="evidence" value="ECO:0007669"/>
    <property type="project" value="InterPro"/>
</dbReference>
<gene>
    <name evidence="2" type="ORF">H9932_02630</name>
</gene>